<dbReference type="InterPro" id="IPR036388">
    <property type="entry name" value="WH-like_DNA-bd_sf"/>
</dbReference>
<proteinExistence type="predicted"/>
<evidence type="ECO:0000313" key="3">
    <source>
        <dbReference type="EMBL" id="TGC09524.1"/>
    </source>
</evidence>
<comment type="caution">
    <text evidence="3">The sequence shown here is derived from an EMBL/GenBank/DDBJ whole genome shotgun (WGS) entry which is preliminary data.</text>
</comment>
<dbReference type="OrthoDB" id="11410at2157"/>
<feature type="domain" description="HVO-A0261-like N-terminal" evidence="2">
    <location>
        <begin position="7"/>
        <end position="85"/>
    </location>
</feature>
<dbReference type="InterPro" id="IPR011991">
    <property type="entry name" value="ArsR-like_HTH"/>
</dbReference>
<dbReference type="AlphaFoldDB" id="A0A4E0PW75"/>
<evidence type="ECO:0000259" key="2">
    <source>
        <dbReference type="Pfam" id="PF25213"/>
    </source>
</evidence>
<reference evidence="3 4" key="1">
    <citation type="submission" date="2017-11" db="EMBL/GenBank/DDBJ databases">
        <title>Isolation and Characterization of Methanogenic Archaea from Saline Meromictic Lake at Siberia.</title>
        <authorList>
            <person name="Shen Y."/>
            <person name="Huang H.-H."/>
            <person name="Lai M.-C."/>
            <person name="Chen S.-C."/>
        </authorList>
    </citation>
    <scope>NUCLEOTIDE SEQUENCE [LARGE SCALE GENOMIC DNA]</scope>
    <source>
        <strain evidence="3 4">SY-01</strain>
    </source>
</reference>
<dbReference type="EMBL" id="PGGK01000005">
    <property type="protein sequence ID" value="TGC09524.1"/>
    <property type="molecule type" value="Genomic_DNA"/>
</dbReference>
<feature type="domain" description="Methanogenesis regulatory protein FilR1 middle" evidence="1">
    <location>
        <begin position="126"/>
        <end position="253"/>
    </location>
</feature>
<dbReference type="InterPro" id="IPR016490">
    <property type="entry name" value="Tscrpt_reg_HTH_AF0396-typ3"/>
</dbReference>
<dbReference type="PIRSF" id="PIRSF006692">
    <property type="entry name" value="TF_HTH_AF0396_prd"/>
    <property type="match status" value="1"/>
</dbReference>
<organism evidence="3 4">
    <name type="scientific">Methanolobus halotolerans</name>
    <dbReference type="NCBI Taxonomy" id="2052935"/>
    <lineage>
        <taxon>Archaea</taxon>
        <taxon>Methanobacteriati</taxon>
        <taxon>Methanobacteriota</taxon>
        <taxon>Stenosarchaea group</taxon>
        <taxon>Methanomicrobia</taxon>
        <taxon>Methanosarcinales</taxon>
        <taxon>Methanosarcinaceae</taxon>
        <taxon>Methanolobus</taxon>
    </lineage>
</organism>
<keyword evidence="4" id="KW-1185">Reference proteome</keyword>
<dbReference type="Proteomes" id="UP000297295">
    <property type="component" value="Unassembled WGS sequence"/>
</dbReference>
<dbReference type="SUPFAM" id="SSF46785">
    <property type="entry name" value="Winged helix' DNA-binding domain"/>
    <property type="match status" value="1"/>
</dbReference>
<dbReference type="Gene3D" id="1.10.10.10">
    <property type="entry name" value="Winged helix-like DNA-binding domain superfamily/Winged helix DNA-binding domain"/>
    <property type="match status" value="1"/>
</dbReference>
<dbReference type="InterPro" id="IPR036390">
    <property type="entry name" value="WH_DNA-bd_sf"/>
</dbReference>
<dbReference type="CDD" id="cd00090">
    <property type="entry name" value="HTH_ARSR"/>
    <property type="match status" value="1"/>
</dbReference>
<name>A0A4E0PW75_9EURY</name>
<evidence type="ECO:0000313" key="4">
    <source>
        <dbReference type="Proteomes" id="UP000297295"/>
    </source>
</evidence>
<dbReference type="InterPro" id="IPR057527">
    <property type="entry name" value="HVO_A0261-like_N"/>
</dbReference>
<dbReference type="InterPro" id="IPR013561">
    <property type="entry name" value="FilR1_middle_dom"/>
</dbReference>
<sequence length="261" mass="30427">MKKELLDVIFKSEKRKEILILLQDGSKEMEDILQSLNSSRQALLPQIRILEEHYLVSQEKDTYELTTIGKLIIDEMVPFVNTVDALDVDIDYWGTRRLDFIPPHLIKRISELGKCEVVNPPLNEAYELNKQVVEDCYKSKSVFIISTFFHPMYPTLFSKLIENNVNVYAIFSQDVVNLIRSNYYADYLELRAQNLVHLFMYTKKMNLQAVVCNDHCLLMRLLKSNDGVDNKHVVCFNPCALEWGKEVFDCYMKNSTPITEL</sequence>
<gene>
    <name evidence="3" type="ORF">CUN85_06775</name>
</gene>
<dbReference type="RefSeq" id="WP_135389563.1">
    <property type="nucleotide sequence ID" value="NZ_PGGK01000005.1"/>
</dbReference>
<evidence type="ECO:0000259" key="1">
    <source>
        <dbReference type="Pfam" id="PF08350"/>
    </source>
</evidence>
<dbReference type="Pfam" id="PF08350">
    <property type="entry name" value="FilR1_middle"/>
    <property type="match status" value="1"/>
</dbReference>
<dbReference type="Pfam" id="PF25213">
    <property type="entry name" value="HVO_A0261_N"/>
    <property type="match status" value="1"/>
</dbReference>
<accession>A0A4E0PW75</accession>
<protein>
    <submittedName>
        <fullName evidence="3">Transcriptional regulator</fullName>
    </submittedName>
</protein>